<proteinExistence type="inferred from homology"/>
<dbReference type="InterPro" id="IPR021109">
    <property type="entry name" value="Peptidase_aspartic_dom_sf"/>
</dbReference>
<dbReference type="InterPro" id="IPR032861">
    <property type="entry name" value="TAXi_N"/>
</dbReference>
<gene>
    <name evidence="5" type="ORF">SEVIR_8G236300v2</name>
</gene>
<name>A0A4U6TX13_SETVI</name>
<keyword evidence="6" id="KW-1185">Reference proteome</keyword>
<feature type="active site" evidence="2">
    <location>
        <position position="331"/>
    </location>
</feature>
<feature type="signal peptide" evidence="3">
    <location>
        <begin position="1"/>
        <end position="20"/>
    </location>
</feature>
<dbReference type="EMBL" id="CM016559">
    <property type="protein sequence ID" value="TKW02317.1"/>
    <property type="molecule type" value="Genomic_DNA"/>
</dbReference>
<dbReference type="PROSITE" id="PS51767">
    <property type="entry name" value="PEPTIDASE_A1"/>
    <property type="match status" value="1"/>
</dbReference>
<reference evidence="5" key="1">
    <citation type="submission" date="2019-03" db="EMBL/GenBank/DDBJ databases">
        <title>WGS assembly of Setaria viridis.</title>
        <authorList>
            <person name="Huang P."/>
            <person name="Jenkins J."/>
            <person name="Grimwood J."/>
            <person name="Barry K."/>
            <person name="Healey A."/>
            <person name="Mamidi S."/>
            <person name="Sreedasyam A."/>
            <person name="Shu S."/>
            <person name="Feldman M."/>
            <person name="Wu J."/>
            <person name="Yu Y."/>
            <person name="Chen C."/>
            <person name="Johnson J."/>
            <person name="Rokhsar D."/>
            <person name="Baxter I."/>
            <person name="Schmutz J."/>
            <person name="Brutnell T."/>
            <person name="Kellogg E."/>
        </authorList>
    </citation>
    <scope>NUCLEOTIDE SEQUENCE [LARGE SCALE GENOMIC DNA]</scope>
</reference>
<dbReference type="PANTHER" id="PTHR13683:SF762">
    <property type="entry name" value="ASPARTYL PROTEASE AED1"/>
    <property type="match status" value="1"/>
</dbReference>
<evidence type="ECO:0000256" key="1">
    <source>
        <dbReference type="ARBA" id="ARBA00007447"/>
    </source>
</evidence>
<evidence type="ECO:0000313" key="5">
    <source>
        <dbReference type="EMBL" id="TKW02317.1"/>
    </source>
</evidence>
<feature type="domain" description="Peptidase A1" evidence="4">
    <location>
        <begin position="114"/>
        <end position="427"/>
    </location>
</feature>
<comment type="similarity">
    <text evidence="1">Belongs to the peptidase A1 family.</text>
</comment>
<dbReference type="AlphaFoldDB" id="A0A4U6TX13"/>
<dbReference type="GO" id="GO:0006508">
    <property type="term" value="P:proteolysis"/>
    <property type="evidence" value="ECO:0007669"/>
    <property type="project" value="InterPro"/>
</dbReference>
<feature type="chain" id="PRO_5020909066" description="Peptidase A1 domain-containing protein" evidence="3">
    <location>
        <begin position="21"/>
        <end position="431"/>
    </location>
</feature>
<dbReference type="SUPFAM" id="SSF50630">
    <property type="entry name" value="Acid proteases"/>
    <property type="match status" value="1"/>
</dbReference>
<feature type="active site" evidence="2">
    <location>
        <position position="132"/>
    </location>
</feature>
<dbReference type="InterPro" id="IPR033121">
    <property type="entry name" value="PEPTIDASE_A1"/>
</dbReference>
<dbReference type="InterPro" id="IPR001461">
    <property type="entry name" value="Aspartic_peptidase_A1"/>
</dbReference>
<evidence type="ECO:0000256" key="2">
    <source>
        <dbReference type="PIRSR" id="PIRSR601461-1"/>
    </source>
</evidence>
<dbReference type="PANTHER" id="PTHR13683">
    <property type="entry name" value="ASPARTYL PROTEASES"/>
    <property type="match status" value="1"/>
</dbReference>
<evidence type="ECO:0000259" key="4">
    <source>
        <dbReference type="PROSITE" id="PS51767"/>
    </source>
</evidence>
<accession>A0A4U6TX13</accession>
<dbReference type="Proteomes" id="UP000298652">
    <property type="component" value="Chromosome 8"/>
</dbReference>
<keyword evidence="3" id="KW-0732">Signal</keyword>
<dbReference type="PROSITE" id="PS00141">
    <property type="entry name" value="ASP_PROTEASE"/>
    <property type="match status" value="1"/>
</dbReference>
<dbReference type="Pfam" id="PF14541">
    <property type="entry name" value="TAXi_C"/>
    <property type="match status" value="1"/>
</dbReference>
<dbReference type="GO" id="GO:0004190">
    <property type="term" value="F:aspartic-type endopeptidase activity"/>
    <property type="evidence" value="ECO:0007669"/>
    <property type="project" value="InterPro"/>
</dbReference>
<dbReference type="OMA" id="MLEYVIT"/>
<sequence length="431" mass="44825">MATVSMLLLFYSYCSLVAHAGDSPSYITGSVKTEAVCSETKATPSSSAGATVTLHHRHGPCSLTPTKQTLNVEKILLSDQLRASNIQRLLSAAANKLEATLPTTLGAALDTLEYVINVSIGTPAVTQTVMIDTGSDISWVHCKPCSPCHAQVDPVFDPSESTTYSPFSCGSAACAQLDVDGGAAGCSGSQCQYIVRYFDGSNTTGTYSSDTLTLGPNVVTGFQFGCSRAGFEVEKTAGLMGLGRGAQSLVAKTAATFGPAFSYCLPTPQASSGFLTLGAPSGGGGGNFTTTRMLPGRQFPTFYIVLLEEIRVGGRRVNVAPTVFSAGSVMDSGTIITRLPPRPLEILDTCYDFGNLTSVSVPTVELVFDGGAVIDLDFDGIMIFDSCLAFAPSDDSGASSVPGIIGNVQQRTFEVLHDVGRGTIGFRAGAC</sequence>
<dbReference type="FunFam" id="2.40.70.10:FF:000021">
    <property type="entry name" value="Aspartyl protease AED1"/>
    <property type="match status" value="1"/>
</dbReference>
<evidence type="ECO:0000313" key="6">
    <source>
        <dbReference type="Proteomes" id="UP000298652"/>
    </source>
</evidence>
<protein>
    <recommendedName>
        <fullName evidence="4">Peptidase A1 domain-containing protein</fullName>
    </recommendedName>
</protein>
<dbReference type="Gramene" id="TKW02317">
    <property type="protein sequence ID" value="TKW02317"/>
    <property type="gene ID" value="SEVIR_8G236300v2"/>
</dbReference>
<dbReference type="InterPro" id="IPR032799">
    <property type="entry name" value="TAXi_C"/>
</dbReference>
<organism evidence="5 6">
    <name type="scientific">Setaria viridis</name>
    <name type="common">Green bristlegrass</name>
    <name type="synonym">Setaria italica subsp. viridis</name>
    <dbReference type="NCBI Taxonomy" id="4556"/>
    <lineage>
        <taxon>Eukaryota</taxon>
        <taxon>Viridiplantae</taxon>
        <taxon>Streptophyta</taxon>
        <taxon>Embryophyta</taxon>
        <taxon>Tracheophyta</taxon>
        <taxon>Spermatophyta</taxon>
        <taxon>Magnoliopsida</taxon>
        <taxon>Liliopsida</taxon>
        <taxon>Poales</taxon>
        <taxon>Poaceae</taxon>
        <taxon>PACMAD clade</taxon>
        <taxon>Panicoideae</taxon>
        <taxon>Panicodae</taxon>
        <taxon>Paniceae</taxon>
        <taxon>Cenchrinae</taxon>
        <taxon>Setaria</taxon>
    </lineage>
</organism>
<dbReference type="InterPro" id="IPR001969">
    <property type="entry name" value="Aspartic_peptidase_AS"/>
</dbReference>
<dbReference type="Pfam" id="PF14543">
    <property type="entry name" value="TAXi_N"/>
    <property type="match status" value="1"/>
</dbReference>
<evidence type="ECO:0000256" key="3">
    <source>
        <dbReference type="SAM" id="SignalP"/>
    </source>
</evidence>
<dbReference type="Gene3D" id="2.40.70.10">
    <property type="entry name" value="Acid Proteases"/>
    <property type="match status" value="3"/>
</dbReference>